<dbReference type="KEGG" id="sale:EPH95_16735"/>
<dbReference type="GO" id="GO:0016747">
    <property type="term" value="F:acyltransferase activity, transferring groups other than amino-acyl groups"/>
    <property type="evidence" value="ECO:0007669"/>
    <property type="project" value="InterPro"/>
</dbReference>
<evidence type="ECO:0000313" key="4">
    <source>
        <dbReference type="EMBL" id="QDI92622.1"/>
    </source>
</evidence>
<dbReference type="PANTHER" id="PTHR43072:SF23">
    <property type="entry name" value="UPF0039 PROTEIN C11D3.02C"/>
    <property type="match status" value="1"/>
</dbReference>
<protein>
    <submittedName>
        <fullName evidence="4">N-acetyltransferase family protein</fullName>
    </submittedName>
</protein>
<dbReference type="EMBL" id="CP035485">
    <property type="protein sequence ID" value="QDI92622.1"/>
    <property type="molecule type" value="Genomic_DNA"/>
</dbReference>
<dbReference type="SUPFAM" id="SSF55729">
    <property type="entry name" value="Acyl-CoA N-acyltransferases (Nat)"/>
    <property type="match status" value="1"/>
</dbReference>
<dbReference type="Proteomes" id="UP000319756">
    <property type="component" value="Chromosome"/>
</dbReference>
<name>A0A514LL84_9BACI</name>
<reference evidence="5" key="1">
    <citation type="submission" date="2019-01" db="EMBL/GenBank/DDBJ databases">
        <title>Genomic analysis of Salicibibacter sp. NKC3-5.</title>
        <authorList>
            <person name="Oh Y.J."/>
        </authorList>
    </citation>
    <scope>NUCLEOTIDE SEQUENCE [LARGE SCALE GENOMIC DNA]</scope>
    <source>
        <strain evidence="5">NKC3-5</strain>
    </source>
</reference>
<keyword evidence="2" id="KW-0012">Acyltransferase</keyword>
<organism evidence="4 5">
    <name type="scientific">Salicibibacter halophilus</name>
    <dbReference type="NCBI Taxonomy" id="2502791"/>
    <lineage>
        <taxon>Bacteria</taxon>
        <taxon>Bacillati</taxon>
        <taxon>Bacillota</taxon>
        <taxon>Bacilli</taxon>
        <taxon>Bacillales</taxon>
        <taxon>Bacillaceae</taxon>
        <taxon>Salicibibacter</taxon>
    </lineage>
</organism>
<dbReference type="Gene3D" id="3.40.630.30">
    <property type="match status" value="1"/>
</dbReference>
<dbReference type="RefSeq" id="WP_142091123.1">
    <property type="nucleotide sequence ID" value="NZ_CP035485.1"/>
</dbReference>
<evidence type="ECO:0000313" key="5">
    <source>
        <dbReference type="Proteomes" id="UP000319756"/>
    </source>
</evidence>
<keyword evidence="1 4" id="KW-0808">Transferase</keyword>
<evidence type="ECO:0000256" key="2">
    <source>
        <dbReference type="ARBA" id="ARBA00023315"/>
    </source>
</evidence>
<dbReference type="InterPro" id="IPR000182">
    <property type="entry name" value="GNAT_dom"/>
</dbReference>
<dbReference type="InterPro" id="IPR016181">
    <property type="entry name" value="Acyl_CoA_acyltransferase"/>
</dbReference>
<dbReference type="PANTHER" id="PTHR43072">
    <property type="entry name" value="N-ACETYLTRANSFERASE"/>
    <property type="match status" value="1"/>
</dbReference>
<feature type="domain" description="N-acetyltransferase" evidence="3">
    <location>
        <begin position="2"/>
        <end position="159"/>
    </location>
</feature>
<evidence type="ECO:0000256" key="1">
    <source>
        <dbReference type="ARBA" id="ARBA00022679"/>
    </source>
</evidence>
<proteinExistence type="predicted"/>
<dbReference type="Pfam" id="PF00583">
    <property type="entry name" value="Acetyltransf_1"/>
    <property type="match status" value="1"/>
</dbReference>
<keyword evidence="5" id="KW-1185">Reference proteome</keyword>
<sequence>MIRTRHAKEEDLPEILDIYNQGIHDRIATLDTDEKEMPMMTAWFHEREEASPMLIAEKQETIVGWASLSPFSSRNVYRKVAMLSVYVARQQRGNGIGKVLLSAIETEAKKAGLHKIVLFSLPFNKQGHRLYDSAGYRTVGVMKEQGLMDGEYIDITLMEKIV</sequence>
<dbReference type="AlphaFoldDB" id="A0A514LL84"/>
<accession>A0A514LL84</accession>
<dbReference type="NCBIfam" id="NF040503">
    <property type="entry name" value="resist_ArsN1a"/>
    <property type="match status" value="1"/>
</dbReference>
<dbReference type="PROSITE" id="PS51186">
    <property type="entry name" value="GNAT"/>
    <property type="match status" value="1"/>
</dbReference>
<gene>
    <name evidence="4" type="ORF">EPH95_16735</name>
</gene>
<dbReference type="CDD" id="cd04301">
    <property type="entry name" value="NAT_SF"/>
    <property type="match status" value="1"/>
</dbReference>
<dbReference type="OrthoDB" id="9798006at2"/>
<evidence type="ECO:0000259" key="3">
    <source>
        <dbReference type="PROSITE" id="PS51186"/>
    </source>
</evidence>